<proteinExistence type="predicted"/>
<dbReference type="EMBL" id="CM042015">
    <property type="protein sequence ID" value="KAI3708412.1"/>
    <property type="molecule type" value="Genomic_DNA"/>
</dbReference>
<sequence length="895" mass="101730">MNPSLFSNFYITTFITIFIFSVTAISILTATVFSYTNTISYSDHCNSFVPEAIPTTSMFTRYPFLEPVTSHYTGGQNILGPDSPSQRSILFTSTKNLFETETYDTFKIQAQLSFISSNIYQFVSNNSQFYRPLVFNLDGFWSESTNKLCMVGSAQWFSKRGKRPLKLDAVLKLNFARFISLDNSLVSGILESLASVHDSDYFEPISLIGFPPVADFKYKYSLVSNEECDGVNGNFTQEHPVASMQSLDLCSIFANRFKTYKLENRESGYPPSLPFSPSFLSLYAIQCSLQEKKLRFLVEFQDRRFTRYDQSFDPNITLIGEGTWNGAKNELCIVACHILNQSDPLGSAHVGDCSVRLTVWFPDIRSIKNTHTTEGHIWSTKKAGDDGYFEPINFQSFDHSLENYGTKYEFTKLERLRRVCPQRDAPRWKTGEYPSGYSGDMTFDMSVKHRNTITMGSAIPIFVGNQFYNSHYTVASNFNQFQAAAPSAAIGNTGRMNISYEIMFSSFINSTLEPERGIPLLSSTNNGRIQISAEGFYDSETGRLCMVGCRNRNSSKKESRNESFDCEIVVRFRFPRTNRNNGSFLITGTIQSLRERTDALYFDLLAIVSLTYTKTEAVESLWRMDLEIIMDLISGTLSCLFIIRQLFYVKKNAEMIPLISVLMMAILTLGYMVPLVLNYFKGMFSNTRYLQNIPLGGSGGLLEVNEVIAWIVTMVAFILQFRLLQLTWSAKLGNENNGKSHWNHEIRTLTVCLPIYIIGGLIMLLVNWKNNDYITSSQRSIWGDLRSYTGLTLDGFLFPQIILNIFQISKGNALSGLFYTGNTFVRLLPHAYDLLRGQINISQQFDRFYLYANPRADFYSPSWDVSIACGGVVFAVIVFLQQCFGGRFMLPKRFR</sequence>
<reference evidence="2" key="1">
    <citation type="journal article" date="2022" name="Mol. Ecol. Resour.">
        <title>The genomes of chicory, endive, great burdock and yacon provide insights into Asteraceae palaeo-polyploidization history and plant inulin production.</title>
        <authorList>
            <person name="Fan W."/>
            <person name="Wang S."/>
            <person name="Wang H."/>
            <person name="Wang A."/>
            <person name="Jiang F."/>
            <person name="Liu H."/>
            <person name="Zhao H."/>
            <person name="Xu D."/>
            <person name="Zhang Y."/>
        </authorList>
    </citation>
    <scope>NUCLEOTIDE SEQUENCE [LARGE SCALE GENOMIC DNA]</scope>
    <source>
        <strain evidence="2">cv. Punajuju</strain>
    </source>
</reference>
<keyword evidence="2" id="KW-1185">Reference proteome</keyword>
<dbReference type="Proteomes" id="UP001055811">
    <property type="component" value="Linkage Group LG07"/>
</dbReference>
<evidence type="ECO:0000313" key="2">
    <source>
        <dbReference type="Proteomes" id="UP001055811"/>
    </source>
</evidence>
<evidence type="ECO:0000313" key="1">
    <source>
        <dbReference type="EMBL" id="KAI3708412.1"/>
    </source>
</evidence>
<accession>A0ACB9ADW9</accession>
<organism evidence="1 2">
    <name type="scientific">Cichorium intybus</name>
    <name type="common">Chicory</name>
    <dbReference type="NCBI Taxonomy" id="13427"/>
    <lineage>
        <taxon>Eukaryota</taxon>
        <taxon>Viridiplantae</taxon>
        <taxon>Streptophyta</taxon>
        <taxon>Embryophyta</taxon>
        <taxon>Tracheophyta</taxon>
        <taxon>Spermatophyta</taxon>
        <taxon>Magnoliopsida</taxon>
        <taxon>eudicotyledons</taxon>
        <taxon>Gunneridae</taxon>
        <taxon>Pentapetalae</taxon>
        <taxon>asterids</taxon>
        <taxon>campanulids</taxon>
        <taxon>Asterales</taxon>
        <taxon>Asteraceae</taxon>
        <taxon>Cichorioideae</taxon>
        <taxon>Cichorieae</taxon>
        <taxon>Cichoriinae</taxon>
        <taxon>Cichorium</taxon>
    </lineage>
</organism>
<gene>
    <name evidence="1" type="ORF">L2E82_37581</name>
</gene>
<name>A0ACB9ADW9_CICIN</name>
<reference evidence="1 2" key="2">
    <citation type="journal article" date="2022" name="Mol. Ecol. Resour.">
        <title>The genomes of chicory, endive, great burdock and yacon provide insights into Asteraceae paleo-polyploidization history and plant inulin production.</title>
        <authorList>
            <person name="Fan W."/>
            <person name="Wang S."/>
            <person name="Wang H."/>
            <person name="Wang A."/>
            <person name="Jiang F."/>
            <person name="Liu H."/>
            <person name="Zhao H."/>
            <person name="Xu D."/>
            <person name="Zhang Y."/>
        </authorList>
    </citation>
    <scope>NUCLEOTIDE SEQUENCE [LARGE SCALE GENOMIC DNA]</scope>
    <source>
        <strain evidence="2">cv. Punajuju</strain>
        <tissue evidence="1">Leaves</tissue>
    </source>
</reference>
<comment type="caution">
    <text evidence="1">The sequence shown here is derived from an EMBL/GenBank/DDBJ whole genome shotgun (WGS) entry which is preliminary data.</text>
</comment>
<protein>
    <submittedName>
        <fullName evidence="1">Uncharacterized protein</fullName>
    </submittedName>
</protein>